<dbReference type="GO" id="GO:0046654">
    <property type="term" value="P:tetrahydrofolate biosynthetic process"/>
    <property type="evidence" value="ECO:0007669"/>
    <property type="project" value="UniProtKB-UniRule"/>
</dbReference>
<feature type="domain" description="Dihydroneopterin aldolase/epimerase" evidence="8">
    <location>
        <begin position="4"/>
        <end position="118"/>
    </location>
</feature>
<dbReference type="Proteomes" id="UP000310506">
    <property type="component" value="Unassembled WGS sequence"/>
</dbReference>
<dbReference type="SUPFAM" id="SSF55620">
    <property type="entry name" value="Tetrahydrobiopterin biosynthesis enzymes-like"/>
    <property type="match status" value="1"/>
</dbReference>
<dbReference type="GO" id="GO:0004150">
    <property type="term" value="F:dihydroneopterin aldolase activity"/>
    <property type="evidence" value="ECO:0007669"/>
    <property type="project" value="UniProtKB-UniRule"/>
</dbReference>
<evidence type="ECO:0000256" key="1">
    <source>
        <dbReference type="ARBA" id="ARBA00001353"/>
    </source>
</evidence>
<comment type="pathway">
    <text evidence="2 7">Cofactor biosynthesis; tetrahydrofolate biosynthesis; 2-amino-4-hydroxy-6-hydroxymethyl-7,8-dihydropteridine diphosphate from 7,8-dihydroneopterin triphosphate: step 3/4.</text>
</comment>
<dbReference type="NCBIfam" id="TIGR00526">
    <property type="entry name" value="folB_dom"/>
    <property type="match status" value="1"/>
</dbReference>
<comment type="function">
    <text evidence="6 7">Catalyzes the conversion of 7,8-dihydroneopterin to 6-hydroxymethyl-7,8-dihydropterin.</text>
</comment>
<evidence type="ECO:0000313" key="9">
    <source>
        <dbReference type="EMBL" id="THB60745.1"/>
    </source>
</evidence>
<comment type="caution">
    <text evidence="9">The sequence shown here is derived from an EMBL/GenBank/DDBJ whole genome shotgun (WGS) entry which is preliminary data.</text>
</comment>
<evidence type="ECO:0000256" key="7">
    <source>
        <dbReference type="RuleBase" id="RU362079"/>
    </source>
</evidence>
<dbReference type="NCBIfam" id="TIGR00525">
    <property type="entry name" value="folB"/>
    <property type="match status" value="1"/>
</dbReference>
<dbReference type="PANTHER" id="PTHR42844:SF1">
    <property type="entry name" value="DIHYDRONEOPTERIN ALDOLASE 1-RELATED"/>
    <property type="match status" value="1"/>
</dbReference>
<evidence type="ECO:0000256" key="6">
    <source>
        <dbReference type="ARBA" id="ARBA00037702"/>
    </source>
</evidence>
<dbReference type="InterPro" id="IPR043133">
    <property type="entry name" value="GTP-CH-I_C/QueF"/>
</dbReference>
<sequence length="121" mass="13989">MGKVRINNMLVYTYNGVMGEEKVLGQKLELDIELTLPMTEAGKTDDLHQTISYADVYTDVKEYLETHSFDLIEAVTYHVLDLLGEKYGDLLTHAIVRVRKYHVPIAGFFDNVEVEMEREYQ</sequence>
<dbReference type="InterPro" id="IPR006157">
    <property type="entry name" value="FolB_dom"/>
</dbReference>
<protein>
    <recommendedName>
        <fullName evidence="7">7,8-dihydroneopterin aldolase</fullName>
        <ecNumber evidence="7">4.1.2.25</ecNumber>
    </recommendedName>
</protein>
<dbReference type="OrthoDB" id="9803748at2"/>
<dbReference type="Pfam" id="PF02152">
    <property type="entry name" value="FolB"/>
    <property type="match status" value="1"/>
</dbReference>
<comment type="similarity">
    <text evidence="3 7">Belongs to the DHNA family.</text>
</comment>
<dbReference type="EC" id="4.1.2.25" evidence="7"/>
<name>A0A4S3B7M0_9ENTE</name>
<accession>A0A4S3B7M0</accession>
<keyword evidence="5 7" id="KW-0456">Lyase</keyword>
<gene>
    <name evidence="9" type="primary">folB</name>
    <name evidence="9" type="ORF">ESZ54_09155</name>
</gene>
<evidence type="ECO:0000256" key="2">
    <source>
        <dbReference type="ARBA" id="ARBA00005013"/>
    </source>
</evidence>
<comment type="catalytic activity">
    <reaction evidence="1 7">
        <text>7,8-dihydroneopterin = 6-hydroxymethyl-7,8-dihydropterin + glycolaldehyde</text>
        <dbReference type="Rhea" id="RHEA:10540"/>
        <dbReference type="ChEBI" id="CHEBI:17001"/>
        <dbReference type="ChEBI" id="CHEBI:17071"/>
        <dbReference type="ChEBI" id="CHEBI:44841"/>
        <dbReference type="EC" id="4.1.2.25"/>
    </reaction>
</comment>
<dbReference type="UniPathway" id="UPA00077">
    <property type="reaction ID" value="UER00154"/>
</dbReference>
<dbReference type="EMBL" id="SDGV01000018">
    <property type="protein sequence ID" value="THB60745.1"/>
    <property type="molecule type" value="Genomic_DNA"/>
</dbReference>
<dbReference type="RefSeq" id="WP_136137370.1">
    <property type="nucleotide sequence ID" value="NZ_SDGV01000018.1"/>
</dbReference>
<dbReference type="SMART" id="SM00905">
    <property type="entry name" value="FolB"/>
    <property type="match status" value="1"/>
</dbReference>
<dbReference type="GO" id="GO:0005737">
    <property type="term" value="C:cytoplasm"/>
    <property type="evidence" value="ECO:0007669"/>
    <property type="project" value="TreeGrafter"/>
</dbReference>
<dbReference type="InterPro" id="IPR006156">
    <property type="entry name" value="Dihydroneopterin_aldolase"/>
</dbReference>
<keyword evidence="4 7" id="KW-0289">Folate biosynthesis</keyword>
<evidence type="ECO:0000256" key="4">
    <source>
        <dbReference type="ARBA" id="ARBA00022909"/>
    </source>
</evidence>
<dbReference type="CDD" id="cd00534">
    <property type="entry name" value="DHNA_DHNTPE"/>
    <property type="match status" value="1"/>
</dbReference>
<evidence type="ECO:0000313" key="10">
    <source>
        <dbReference type="Proteomes" id="UP000310506"/>
    </source>
</evidence>
<dbReference type="PANTHER" id="PTHR42844">
    <property type="entry name" value="DIHYDRONEOPTERIN ALDOLASE 1-RELATED"/>
    <property type="match status" value="1"/>
</dbReference>
<reference evidence="9 10" key="1">
    <citation type="submission" date="2019-01" db="EMBL/GenBank/DDBJ databases">
        <title>Vagococcus silagei sp. nov. isolated from brewer's grain.</title>
        <authorList>
            <person name="Guu J.-R."/>
        </authorList>
    </citation>
    <scope>NUCLEOTIDE SEQUENCE [LARGE SCALE GENOMIC DNA]</scope>
    <source>
        <strain evidence="9 10">2B-2</strain>
    </source>
</reference>
<keyword evidence="10" id="KW-1185">Reference proteome</keyword>
<evidence type="ECO:0000259" key="8">
    <source>
        <dbReference type="SMART" id="SM00905"/>
    </source>
</evidence>
<organism evidence="9 10">
    <name type="scientific">Vagococcus silagei</name>
    <dbReference type="NCBI Taxonomy" id="2508885"/>
    <lineage>
        <taxon>Bacteria</taxon>
        <taxon>Bacillati</taxon>
        <taxon>Bacillota</taxon>
        <taxon>Bacilli</taxon>
        <taxon>Lactobacillales</taxon>
        <taxon>Enterococcaceae</taxon>
        <taxon>Vagococcus</taxon>
    </lineage>
</organism>
<proteinExistence type="inferred from homology"/>
<dbReference type="Gene3D" id="3.30.1130.10">
    <property type="match status" value="1"/>
</dbReference>
<evidence type="ECO:0000256" key="3">
    <source>
        <dbReference type="ARBA" id="ARBA00005708"/>
    </source>
</evidence>
<evidence type="ECO:0000256" key="5">
    <source>
        <dbReference type="ARBA" id="ARBA00023239"/>
    </source>
</evidence>
<dbReference type="AlphaFoldDB" id="A0A4S3B7M0"/>
<dbReference type="GO" id="GO:0046656">
    <property type="term" value="P:folic acid biosynthetic process"/>
    <property type="evidence" value="ECO:0007669"/>
    <property type="project" value="UniProtKB-UniRule"/>
</dbReference>